<comment type="caution">
    <text evidence="11">The sequence shown here is derived from an EMBL/GenBank/DDBJ whole genome shotgun (WGS) entry which is preliminary data.</text>
</comment>
<reference evidence="11 12" key="1">
    <citation type="submission" date="2023-10" db="EMBL/GenBank/DDBJ databases">
        <title>Nicoliella lavandulae sp. nov. isolated from Lavandula angustifolia flowers.</title>
        <authorList>
            <person name="Alcantara C."/>
            <person name="Zuniga M."/>
            <person name="Landete J.M."/>
            <person name="Monedero V."/>
        </authorList>
    </citation>
    <scope>NUCLEOTIDE SEQUENCE [LARGE SCALE GENOMIC DNA]</scope>
    <source>
        <strain evidence="11 12">Es01</strain>
    </source>
</reference>
<dbReference type="InterPro" id="IPR020900">
    <property type="entry name" value="Arg_repress_DNA-bd"/>
</dbReference>
<dbReference type="PANTHER" id="PTHR34471:SF1">
    <property type="entry name" value="ARGININE REPRESSOR"/>
    <property type="match status" value="1"/>
</dbReference>
<organism evidence="11 12">
    <name type="scientific">Nicoliella lavandulae</name>
    <dbReference type="NCBI Taxonomy" id="3082954"/>
    <lineage>
        <taxon>Bacteria</taxon>
        <taxon>Bacillati</taxon>
        <taxon>Bacillota</taxon>
        <taxon>Bacilli</taxon>
        <taxon>Lactobacillales</taxon>
        <taxon>Lactobacillaceae</taxon>
        <taxon>Nicoliella</taxon>
    </lineage>
</organism>
<keyword evidence="5 7" id="KW-0238">DNA-binding</keyword>
<dbReference type="Gene3D" id="1.10.10.10">
    <property type="entry name" value="Winged helix-like DNA-binding domain superfamily/Winged helix DNA-binding domain"/>
    <property type="match status" value="1"/>
</dbReference>
<evidence type="ECO:0000259" key="9">
    <source>
        <dbReference type="Pfam" id="PF01316"/>
    </source>
</evidence>
<dbReference type="NCBIfam" id="TIGR01529">
    <property type="entry name" value="argR_whole"/>
    <property type="match status" value="1"/>
</dbReference>
<comment type="subcellular location">
    <subcellularLocation>
        <location evidence="1 7">Cytoplasm</location>
    </subcellularLocation>
</comment>
<dbReference type="Pfam" id="PF01316">
    <property type="entry name" value="Arg_repressor"/>
    <property type="match status" value="1"/>
</dbReference>
<name>A0ABU8SKX9_9LACO</name>
<dbReference type="HAMAP" id="MF_00173">
    <property type="entry name" value="Arg_repressor"/>
    <property type="match status" value="1"/>
</dbReference>
<accession>A0ABU8SKX9</accession>
<evidence type="ECO:0000256" key="4">
    <source>
        <dbReference type="ARBA" id="ARBA00023015"/>
    </source>
</evidence>
<evidence type="ECO:0000259" key="10">
    <source>
        <dbReference type="Pfam" id="PF02863"/>
    </source>
</evidence>
<dbReference type="RefSeq" id="WP_339960377.1">
    <property type="nucleotide sequence ID" value="NZ_JAWMWH010000001.1"/>
</dbReference>
<feature type="domain" description="Arginine repressor C-terminal" evidence="10">
    <location>
        <begin position="81"/>
        <end position="146"/>
    </location>
</feature>
<feature type="domain" description="Arginine repressor DNA-binding" evidence="9">
    <location>
        <begin position="1"/>
        <end position="69"/>
    </location>
</feature>
<dbReference type="InterPro" id="IPR036251">
    <property type="entry name" value="Arg_repress_C_sf"/>
</dbReference>
<evidence type="ECO:0000313" key="12">
    <source>
        <dbReference type="Proteomes" id="UP001370590"/>
    </source>
</evidence>
<evidence type="ECO:0000256" key="5">
    <source>
        <dbReference type="ARBA" id="ARBA00023125"/>
    </source>
</evidence>
<dbReference type="InterPro" id="IPR036388">
    <property type="entry name" value="WH-like_DNA-bd_sf"/>
</dbReference>
<dbReference type="PANTHER" id="PTHR34471">
    <property type="entry name" value="ARGININE REPRESSOR"/>
    <property type="match status" value="1"/>
</dbReference>
<dbReference type="EMBL" id="JAWMWH010000001">
    <property type="protein sequence ID" value="MEJ6400568.1"/>
    <property type="molecule type" value="Genomic_DNA"/>
</dbReference>
<gene>
    <name evidence="7 11" type="primary">argR</name>
    <name evidence="11" type="ORF">R4146_05275</name>
</gene>
<sequence length="151" mass="16922">MKKRDRQHMIKQLISKESIRNQAEFVKLLDEVGVKVTQATVSRDIKEMRLVKVPAQSGGYQYSLPHEKKINIEKKLTQALGDAFVSMAVQDKNLLLKVLPGNGPVVGALIEKMNFTEVFGTLCDDNTILVICTSDKSALQLRDKLNQIVVK</sequence>
<dbReference type="InterPro" id="IPR001669">
    <property type="entry name" value="Arg_repress"/>
</dbReference>
<keyword evidence="6 7" id="KW-0804">Transcription</keyword>
<keyword evidence="4 7" id="KW-0805">Transcription regulation</keyword>
<evidence type="ECO:0000256" key="6">
    <source>
        <dbReference type="ARBA" id="ARBA00023163"/>
    </source>
</evidence>
<evidence type="ECO:0000256" key="7">
    <source>
        <dbReference type="HAMAP-Rule" id="MF_00173"/>
    </source>
</evidence>
<dbReference type="SUPFAM" id="SSF46785">
    <property type="entry name" value="Winged helix' DNA-binding domain"/>
    <property type="match status" value="1"/>
</dbReference>
<dbReference type="Pfam" id="PF02863">
    <property type="entry name" value="Arg_repressor_C"/>
    <property type="match status" value="1"/>
</dbReference>
<evidence type="ECO:0000256" key="3">
    <source>
        <dbReference type="ARBA" id="ARBA00022490"/>
    </source>
</evidence>
<dbReference type="Proteomes" id="UP001370590">
    <property type="component" value="Unassembled WGS sequence"/>
</dbReference>
<dbReference type="Gene3D" id="3.30.1360.40">
    <property type="match status" value="1"/>
</dbReference>
<dbReference type="SUPFAM" id="SSF55252">
    <property type="entry name" value="C-terminal domain of arginine repressor"/>
    <property type="match status" value="1"/>
</dbReference>
<proteinExistence type="inferred from homology"/>
<keyword evidence="7" id="KW-0055">Arginine biosynthesis</keyword>
<keyword evidence="7" id="KW-0678">Repressor</keyword>
<comment type="pathway">
    <text evidence="7">Amino-acid biosynthesis; L-arginine biosynthesis [regulation].</text>
</comment>
<dbReference type="InterPro" id="IPR020899">
    <property type="entry name" value="Arg_repress_C"/>
</dbReference>
<comment type="similarity">
    <text evidence="2 7">Belongs to the ArgR family.</text>
</comment>
<dbReference type="PRINTS" id="PR01467">
    <property type="entry name" value="ARGREPRESSOR"/>
</dbReference>
<dbReference type="InterPro" id="IPR036390">
    <property type="entry name" value="WH_DNA-bd_sf"/>
</dbReference>
<keyword evidence="3 7" id="KW-0963">Cytoplasm</keyword>
<evidence type="ECO:0000256" key="1">
    <source>
        <dbReference type="ARBA" id="ARBA00004496"/>
    </source>
</evidence>
<evidence type="ECO:0000313" key="11">
    <source>
        <dbReference type="EMBL" id="MEJ6400568.1"/>
    </source>
</evidence>
<evidence type="ECO:0000256" key="2">
    <source>
        <dbReference type="ARBA" id="ARBA00008316"/>
    </source>
</evidence>
<evidence type="ECO:0000256" key="8">
    <source>
        <dbReference type="NCBIfam" id="TIGR01529"/>
    </source>
</evidence>
<keyword evidence="7" id="KW-0028">Amino-acid biosynthesis</keyword>
<protein>
    <recommendedName>
        <fullName evidence="7 8">Arginine repressor</fullName>
    </recommendedName>
</protein>
<keyword evidence="12" id="KW-1185">Reference proteome</keyword>
<comment type="function">
    <text evidence="7">Regulates arginine biosynthesis genes.</text>
</comment>